<dbReference type="AlphaFoldDB" id="X1DPQ1"/>
<gene>
    <name evidence="2" type="ORF">S01H4_66288</name>
</gene>
<accession>X1DPQ1</accession>
<dbReference type="EMBL" id="BART01040977">
    <property type="protein sequence ID" value="GAH22172.1"/>
    <property type="molecule type" value="Genomic_DNA"/>
</dbReference>
<name>X1DPQ1_9ZZZZ</name>
<reference evidence="2" key="1">
    <citation type="journal article" date="2014" name="Front. Microbiol.">
        <title>High frequency of phylogenetically diverse reductive dehalogenase-homologous genes in deep subseafloor sedimentary metagenomes.</title>
        <authorList>
            <person name="Kawai M."/>
            <person name="Futagami T."/>
            <person name="Toyoda A."/>
            <person name="Takaki Y."/>
            <person name="Nishi S."/>
            <person name="Hori S."/>
            <person name="Arai W."/>
            <person name="Tsubouchi T."/>
            <person name="Morono Y."/>
            <person name="Uchiyama I."/>
            <person name="Ito T."/>
            <person name="Fujiyama A."/>
            <person name="Inagaki F."/>
            <person name="Takami H."/>
        </authorList>
    </citation>
    <scope>NUCLEOTIDE SEQUENCE</scope>
    <source>
        <strain evidence="2">Expedition CK06-06</strain>
    </source>
</reference>
<evidence type="ECO:0000313" key="2">
    <source>
        <dbReference type="EMBL" id="GAH22172.1"/>
    </source>
</evidence>
<evidence type="ECO:0000259" key="1">
    <source>
        <dbReference type="Pfam" id="PF01909"/>
    </source>
</evidence>
<sequence>MIYLKEELNEDLISLIIYGSVARSTWNRESDVDLLLIVSNNYFNQFNEDKISEITINFYNKCREGSMYDNYINHSIQIL</sequence>
<dbReference type="SUPFAM" id="SSF81301">
    <property type="entry name" value="Nucleotidyltransferase"/>
    <property type="match status" value="1"/>
</dbReference>
<protein>
    <recommendedName>
        <fullName evidence="1">Polymerase nucleotidyl transferase domain-containing protein</fullName>
    </recommendedName>
</protein>
<dbReference type="Pfam" id="PF01909">
    <property type="entry name" value="NTP_transf_2"/>
    <property type="match status" value="1"/>
</dbReference>
<dbReference type="InterPro" id="IPR043519">
    <property type="entry name" value="NT_sf"/>
</dbReference>
<dbReference type="CDD" id="cd05403">
    <property type="entry name" value="NT_KNTase_like"/>
    <property type="match status" value="1"/>
</dbReference>
<feature type="non-terminal residue" evidence="2">
    <location>
        <position position="79"/>
    </location>
</feature>
<dbReference type="GO" id="GO:0016779">
    <property type="term" value="F:nucleotidyltransferase activity"/>
    <property type="evidence" value="ECO:0007669"/>
    <property type="project" value="InterPro"/>
</dbReference>
<dbReference type="Gene3D" id="3.30.460.10">
    <property type="entry name" value="Beta Polymerase, domain 2"/>
    <property type="match status" value="1"/>
</dbReference>
<comment type="caution">
    <text evidence="2">The sequence shown here is derived from an EMBL/GenBank/DDBJ whole genome shotgun (WGS) entry which is preliminary data.</text>
</comment>
<dbReference type="InterPro" id="IPR002934">
    <property type="entry name" value="Polymerase_NTP_transf_dom"/>
</dbReference>
<proteinExistence type="predicted"/>
<organism evidence="2">
    <name type="scientific">marine sediment metagenome</name>
    <dbReference type="NCBI Taxonomy" id="412755"/>
    <lineage>
        <taxon>unclassified sequences</taxon>
        <taxon>metagenomes</taxon>
        <taxon>ecological metagenomes</taxon>
    </lineage>
</organism>
<feature type="domain" description="Polymerase nucleotidyl transferase" evidence="1">
    <location>
        <begin position="5"/>
        <end position="43"/>
    </location>
</feature>